<evidence type="ECO:0000256" key="6">
    <source>
        <dbReference type="PIRSR" id="PIRSR001430-2"/>
    </source>
</evidence>
<evidence type="ECO:0000256" key="2">
    <source>
        <dbReference type="ARBA" id="ARBA00022694"/>
    </source>
</evidence>
<evidence type="ECO:0000259" key="8">
    <source>
        <dbReference type="Pfam" id="PF01416"/>
    </source>
</evidence>
<feature type="binding site" evidence="4 6">
    <location>
        <position position="112"/>
    </location>
    <ligand>
        <name>substrate</name>
    </ligand>
</feature>
<dbReference type="InterPro" id="IPR020095">
    <property type="entry name" value="PsdUridine_synth_TruA_C"/>
</dbReference>
<dbReference type="PANTHER" id="PTHR11142:SF0">
    <property type="entry name" value="TRNA PSEUDOURIDINE SYNTHASE-LIKE 1"/>
    <property type="match status" value="1"/>
</dbReference>
<evidence type="ECO:0000256" key="5">
    <source>
        <dbReference type="PIRSR" id="PIRSR001430-1"/>
    </source>
</evidence>
<keyword evidence="3 4" id="KW-0413">Isomerase</keyword>
<evidence type="ECO:0000256" key="4">
    <source>
        <dbReference type="HAMAP-Rule" id="MF_00171"/>
    </source>
</evidence>
<evidence type="ECO:0000256" key="1">
    <source>
        <dbReference type="ARBA" id="ARBA00009375"/>
    </source>
</evidence>
<dbReference type="Pfam" id="PF01416">
    <property type="entry name" value="PseudoU_synth_1"/>
    <property type="match status" value="1"/>
</dbReference>
<dbReference type="AlphaFoldDB" id="A0A4R2EFA7"/>
<dbReference type="PANTHER" id="PTHR11142">
    <property type="entry name" value="PSEUDOURIDYLATE SYNTHASE"/>
    <property type="match status" value="1"/>
</dbReference>
<comment type="subunit">
    <text evidence="4">Homodimer.</text>
</comment>
<comment type="similarity">
    <text evidence="1 4 7">Belongs to the tRNA pseudouridine synthase TruA family.</text>
</comment>
<dbReference type="InterPro" id="IPR001406">
    <property type="entry name" value="PsdUridine_synth_TruA"/>
</dbReference>
<dbReference type="FunFam" id="3.30.70.580:FF:000001">
    <property type="entry name" value="tRNA pseudouridine synthase A"/>
    <property type="match status" value="1"/>
</dbReference>
<dbReference type="GO" id="GO:0160147">
    <property type="term" value="F:tRNA pseudouridine(38-40) synthase activity"/>
    <property type="evidence" value="ECO:0007669"/>
    <property type="project" value="UniProtKB-EC"/>
</dbReference>
<dbReference type="SUPFAM" id="SSF55120">
    <property type="entry name" value="Pseudouridine synthase"/>
    <property type="match status" value="1"/>
</dbReference>
<dbReference type="InterPro" id="IPR020097">
    <property type="entry name" value="PsdUridine_synth_TruA_a/b_dom"/>
</dbReference>
<dbReference type="InterPro" id="IPR020103">
    <property type="entry name" value="PsdUridine_synth_cat_dom_sf"/>
</dbReference>
<dbReference type="CDD" id="cd02570">
    <property type="entry name" value="PseudoU_synth_EcTruA"/>
    <property type="match status" value="1"/>
</dbReference>
<dbReference type="RefSeq" id="WP_131840390.1">
    <property type="nucleotide sequence ID" value="NZ_SLWB01000018.1"/>
</dbReference>
<gene>
    <name evidence="4" type="primary">truA</name>
    <name evidence="9" type="ORF">CLV25_11855</name>
</gene>
<dbReference type="NCBIfam" id="TIGR00071">
    <property type="entry name" value="hisT_truA"/>
    <property type="match status" value="1"/>
</dbReference>
<dbReference type="PIRSF" id="PIRSF001430">
    <property type="entry name" value="tRNA_psdUrid_synth"/>
    <property type="match status" value="1"/>
</dbReference>
<dbReference type="GO" id="GO:0031119">
    <property type="term" value="P:tRNA pseudouridine synthesis"/>
    <property type="evidence" value="ECO:0007669"/>
    <property type="project" value="UniProtKB-UniRule"/>
</dbReference>
<feature type="active site" description="Nucleophile" evidence="4 5">
    <location>
        <position position="52"/>
    </location>
</feature>
<comment type="caution">
    <text evidence="4">Lacks conserved residue(s) required for the propagation of feature annotation.</text>
</comment>
<sequence>MPRYFIRISYKGTSYHGWQVQPNATSVQEKLNYALSTFLREPIESIGAGRTDTGVHASYFVAHFDSVKDDLQSNSNLIHKINCILPADITAYSIKRVDDSANARFDAISRTYNYFLHTTKNSYINDYSYHFKGQLNVERIKEALPILFDHTDFTSFSKLHTDVKTNNCTITRAEWIEYAPNQYVFVIQADRFLRNMVRAIVGTLLEVGKGKITPEQVHDIICGKDRALAGTSAPSQGLFLAKIDYPKGVYEEDVNIEECFPRFVL</sequence>
<keyword evidence="10" id="KW-1185">Reference proteome</keyword>
<evidence type="ECO:0000313" key="9">
    <source>
        <dbReference type="EMBL" id="TCN62729.1"/>
    </source>
</evidence>
<keyword evidence="2 4" id="KW-0819">tRNA processing</keyword>
<evidence type="ECO:0000313" key="10">
    <source>
        <dbReference type="Proteomes" id="UP000294830"/>
    </source>
</evidence>
<evidence type="ECO:0000256" key="3">
    <source>
        <dbReference type="ARBA" id="ARBA00023235"/>
    </source>
</evidence>
<dbReference type="OrthoDB" id="9811823at2"/>
<accession>A0A4R2EFA7</accession>
<comment type="function">
    <text evidence="4">Formation of pseudouridine at positions 38, 39 and 40 in the anticodon stem and loop of transfer RNAs.</text>
</comment>
<proteinExistence type="inferred from homology"/>
<organism evidence="9 10">
    <name type="scientific">Acetobacteroides hydrogenigenes</name>
    <dbReference type="NCBI Taxonomy" id="979970"/>
    <lineage>
        <taxon>Bacteria</taxon>
        <taxon>Pseudomonadati</taxon>
        <taxon>Bacteroidota</taxon>
        <taxon>Bacteroidia</taxon>
        <taxon>Bacteroidales</taxon>
        <taxon>Rikenellaceae</taxon>
        <taxon>Acetobacteroides</taxon>
    </lineage>
</organism>
<dbReference type="HAMAP" id="MF_00171">
    <property type="entry name" value="TruA"/>
    <property type="match status" value="1"/>
</dbReference>
<comment type="catalytic activity">
    <reaction evidence="4 7">
        <text>uridine(38/39/40) in tRNA = pseudouridine(38/39/40) in tRNA</text>
        <dbReference type="Rhea" id="RHEA:22376"/>
        <dbReference type="Rhea" id="RHEA-COMP:10085"/>
        <dbReference type="Rhea" id="RHEA-COMP:10087"/>
        <dbReference type="ChEBI" id="CHEBI:65314"/>
        <dbReference type="ChEBI" id="CHEBI:65315"/>
        <dbReference type="EC" id="5.4.99.12"/>
    </reaction>
</comment>
<dbReference type="GO" id="GO:0003723">
    <property type="term" value="F:RNA binding"/>
    <property type="evidence" value="ECO:0007669"/>
    <property type="project" value="InterPro"/>
</dbReference>
<dbReference type="Proteomes" id="UP000294830">
    <property type="component" value="Unassembled WGS sequence"/>
</dbReference>
<protein>
    <recommendedName>
        <fullName evidence="4">tRNA pseudouridine synthase A</fullName>
        <ecNumber evidence="4">5.4.99.12</ecNumber>
    </recommendedName>
    <alternativeName>
        <fullName evidence="4">tRNA pseudouridine(38-40) synthase</fullName>
    </alternativeName>
    <alternativeName>
        <fullName evidence="4">tRNA pseudouridylate synthase I</fullName>
    </alternativeName>
    <alternativeName>
        <fullName evidence="4">tRNA-uridine isomerase I</fullName>
    </alternativeName>
</protein>
<dbReference type="Gene3D" id="3.30.70.580">
    <property type="entry name" value="Pseudouridine synthase I, catalytic domain, N-terminal subdomain"/>
    <property type="match status" value="1"/>
</dbReference>
<dbReference type="EMBL" id="SLWB01000018">
    <property type="protein sequence ID" value="TCN62729.1"/>
    <property type="molecule type" value="Genomic_DNA"/>
</dbReference>
<reference evidence="9 10" key="1">
    <citation type="submission" date="2019-03" db="EMBL/GenBank/DDBJ databases">
        <title>Genomic Encyclopedia of Archaeal and Bacterial Type Strains, Phase II (KMG-II): from individual species to whole genera.</title>
        <authorList>
            <person name="Goeker M."/>
        </authorList>
    </citation>
    <scope>NUCLEOTIDE SEQUENCE [LARGE SCALE GENOMIC DNA]</scope>
    <source>
        <strain evidence="9 10">RL-C</strain>
    </source>
</reference>
<evidence type="ECO:0000256" key="7">
    <source>
        <dbReference type="RuleBase" id="RU003792"/>
    </source>
</evidence>
<dbReference type="InterPro" id="IPR020094">
    <property type="entry name" value="TruA/RsuA/RluB/E/F_N"/>
</dbReference>
<dbReference type="EC" id="5.4.99.12" evidence="4"/>
<comment type="caution">
    <text evidence="9">The sequence shown here is derived from an EMBL/GenBank/DDBJ whole genome shotgun (WGS) entry which is preliminary data.</text>
</comment>
<dbReference type="Gene3D" id="3.30.70.660">
    <property type="entry name" value="Pseudouridine synthase I, catalytic domain, C-terminal subdomain"/>
    <property type="match status" value="1"/>
</dbReference>
<name>A0A4R2EFA7_9BACT</name>
<feature type="domain" description="Pseudouridine synthase I TruA alpha/beta" evidence="8">
    <location>
        <begin position="151"/>
        <end position="246"/>
    </location>
</feature>